<keyword evidence="1" id="KW-0539">Nucleus</keyword>
<reference evidence="2 3" key="1">
    <citation type="journal article" date="2016" name="PLoS Pathog.">
        <title>Biosynthesis of antibiotic leucinostatins in bio-control fungus Purpureocillium lilacinum and their inhibition on phytophthora revealed by genome mining.</title>
        <authorList>
            <person name="Wang G."/>
            <person name="Liu Z."/>
            <person name="Lin R."/>
            <person name="Li E."/>
            <person name="Mao Z."/>
            <person name="Ling J."/>
            <person name="Yang Y."/>
            <person name="Yin W.B."/>
            <person name="Xie B."/>
        </authorList>
    </citation>
    <scope>NUCLEOTIDE SEQUENCE [LARGE SCALE GENOMIC DNA]</scope>
    <source>
        <strain evidence="2">170</strain>
    </source>
</reference>
<proteinExistence type="predicted"/>
<evidence type="ECO:0000256" key="1">
    <source>
        <dbReference type="ARBA" id="ARBA00023242"/>
    </source>
</evidence>
<keyword evidence="3" id="KW-1185">Reference proteome</keyword>
<gene>
    <name evidence="2" type="ORF">VFPPC_13581</name>
</gene>
<dbReference type="RefSeq" id="XP_018144657.1">
    <property type="nucleotide sequence ID" value="XM_018291356.1"/>
</dbReference>
<dbReference type="Pfam" id="PF11951">
    <property type="entry name" value="Fungal_trans_2"/>
    <property type="match status" value="1"/>
</dbReference>
<dbReference type="OrthoDB" id="4937900at2759"/>
<dbReference type="InterPro" id="IPR021858">
    <property type="entry name" value="Fun_TF"/>
</dbReference>
<comment type="caution">
    <text evidence="2">The sequence shown here is derived from an EMBL/GenBank/DDBJ whole genome shotgun (WGS) entry which is preliminary data.</text>
</comment>
<organism evidence="2 3">
    <name type="scientific">Pochonia chlamydosporia 170</name>
    <dbReference type="NCBI Taxonomy" id="1380566"/>
    <lineage>
        <taxon>Eukaryota</taxon>
        <taxon>Fungi</taxon>
        <taxon>Dikarya</taxon>
        <taxon>Ascomycota</taxon>
        <taxon>Pezizomycotina</taxon>
        <taxon>Sordariomycetes</taxon>
        <taxon>Hypocreomycetidae</taxon>
        <taxon>Hypocreales</taxon>
        <taxon>Clavicipitaceae</taxon>
        <taxon>Pochonia</taxon>
    </lineage>
</organism>
<accession>A0A179FR26</accession>
<sequence length="85" mass="9013">MFQLANSFDFVAYALVAASATRLATISKSEEAAQDAEKYSAMAIKGMLAAFQALTEENAEAILGAALSCSFTVSNYGMQFEGKNN</sequence>
<dbReference type="KEGG" id="pchm:VFPPC_13581"/>
<dbReference type="EMBL" id="LSBJ02000003">
    <property type="protein sequence ID" value="OAQ67807.1"/>
    <property type="molecule type" value="Genomic_DNA"/>
</dbReference>
<dbReference type="AlphaFoldDB" id="A0A179FR26"/>
<dbReference type="GeneID" id="28855350"/>
<name>A0A179FR26_METCM</name>
<evidence type="ECO:0000313" key="2">
    <source>
        <dbReference type="EMBL" id="OAQ67807.1"/>
    </source>
</evidence>
<dbReference type="Proteomes" id="UP000078397">
    <property type="component" value="Unassembled WGS sequence"/>
</dbReference>
<evidence type="ECO:0000313" key="3">
    <source>
        <dbReference type="Proteomes" id="UP000078397"/>
    </source>
</evidence>
<protein>
    <submittedName>
        <fullName evidence="2">Fungal specific transcription factor domain-containing protein</fullName>
    </submittedName>
</protein>